<feature type="chain" id="PRO_5018969431" evidence="2">
    <location>
        <begin position="20"/>
        <end position="360"/>
    </location>
</feature>
<evidence type="ECO:0000313" key="4">
    <source>
        <dbReference type="Proteomes" id="UP000290057"/>
    </source>
</evidence>
<dbReference type="GO" id="GO:0009279">
    <property type="term" value="C:cell outer membrane"/>
    <property type="evidence" value="ECO:0007669"/>
    <property type="project" value="InterPro"/>
</dbReference>
<proteinExistence type="predicted"/>
<dbReference type="RefSeq" id="WP_130586715.1">
    <property type="nucleotide sequence ID" value="NZ_AP019389.1"/>
</dbReference>
<evidence type="ECO:0000313" key="3">
    <source>
        <dbReference type="EMBL" id="BBI21088.1"/>
    </source>
</evidence>
<evidence type="ECO:0000256" key="1">
    <source>
        <dbReference type="SAM" id="MobiDB-lite"/>
    </source>
</evidence>
<organism evidence="3 4">
    <name type="scientific">Qipengyuania flava</name>
    <dbReference type="NCBI Taxonomy" id="192812"/>
    <lineage>
        <taxon>Bacteria</taxon>
        <taxon>Pseudomonadati</taxon>
        <taxon>Pseudomonadota</taxon>
        <taxon>Alphaproteobacteria</taxon>
        <taxon>Sphingomonadales</taxon>
        <taxon>Erythrobacteraceae</taxon>
        <taxon>Qipengyuania</taxon>
    </lineage>
</organism>
<keyword evidence="2" id="KW-0732">Signal</keyword>
<sequence length="360" mass="39034">MIRAALLAASMLAATPLAAQPYRVQDDKPAAQPEMDHCAMGHLPPEKCPPKEEPQPAPEPEMDHCAMGHLPPEQCPPKDRQEEHEPTAGGMAGMDHGSHGGITDKSEPGAAPEEAIPARAFDGPRHAADAIWGSEAMEPSREQLARENGGMTTGMILVERLEARIPTDGGEDGYLWDAQGWYGGDINRLALKTEGEAKLGGALEDAEIQALYSRAIVPFIDLQAGVRFDPEPDSRTHLVVGIEGLAPYMFHVDGALFLSSRGDLTARIKAEYDQKITQRLILQPRIEAEFAAQNIPEREIGAGITKVEPGLRLRYEIVPEFAPYIGIEYEAKTGETADIARANGEDPDGLKAVIGLRAWF</sequence>
<evidence type="ECO:0000256" key="2">
    <source>
        <dbReference type="SAM" id="SignalP"/>
    </source>
</evidence>
<name>A0A3T1CJQ2_9SPHN</name>
<keyword evidence="4" id="KW-1185">Reference proteome</keyword>
<dbReference type="GO" id="GO:0006878">
    <property type="term" value="P:intracellular copper ion homeostasis"/>
    <property type="evidence" value="ECO:0007669"/>
    <property type="project" value="InterPro"/>
</dbReference>
<protein>
    <submittedName>
        <fullName evidence="3">Copper resistance protein B</fullName>
    </submittedName>
</protein>
<gene>
    <name evidence="3" type="primary">pcoB</name>
    <name evidence="3" type="ORF">EKJ_19350</name>
</gene>
<feature type="compositionally biased region" description="Basic and acidic residues" evidence="1">
    <location>
        <begin position="26"/>
        <end position="54"/>
    </location>
</feature>
<dbReference type="InterPro" id="IPR007939">
    <property type="entry name" value="Cu-R_B_prcur"/>
</dbReference>
<reference evidence="3 4" key="1">
    <citation type="submission" date="2019-01" db="EMBL/GenBank/DDBJ databases">
        <title>Complete genome sequence of Erythrobacter flavus KJ5.</title>
        <authorList>
            <person name="Kanesaki Y."/>
            <person name="Brotosudarmo T."/>
            <person name="Moriuchi R."/>
            <person name="Awai K."/>
        </authorList>
    </citation>
    <scope>NUCLEOTIDE SEQUENCE [LARGE SCALE GENOMIC DNA]</scope>
    <source>
        <strain evidence="3 4">KJ5</strain>
    </source>
</reference>
<accession>A0A3T1CJQ2</accession>
<dbReference type="AlphaFoldDB" id="A0A3T1CJQ2"/>
<dbReference type="GO" id="GO:0005507">
    <property type="term" value="F:copper ion binding"/>
    <property type="evidence" value="ECO:0007669"/>
    <property type="project" value="InterPro"/>
</dbReference>
<dbReference type="EMBL" id="AP019389">
    <property type="protein sequence ID" value="BBI21088.1"/>
    <property type="molecule type" value="Genomic_DNA"/>
</dbReference>
<feature type="signal peptide" evidence="2">
    <location>
        <begin position="1"/>
        <end position="19"/>
    </location>
</feature>
<dbReference type="Pfam" id="PF05275">
    <property type="entry name" value="CopB"/>
    <property type="match status" value="1"/>
</dbReference>
<dbReference type="Proteomes" id="UP000290057">
    <property type="component" value="Chromosome"/>
</dbReference>
<feature type="compositionally biased region" description="Basic and acidic residues" evidence="1">
    <location>
        <begin position="76"/>
        <end position="86"/>
    </location>
</feature>
<feature type="region of interest" description="Disordered" evidence="1">
    <location>
        <begin position="26"/>
        <end position="89"/>
    </location>
</feature>